<keyword evidence="5" id="KW-0408">Iron</keyword>
<dbReference type="Proteomes" id="UP000240418">
    <property type="component" value="Unassembled WGS sequence"/>
</dbReference>
<dbReference type="Pfam" id="PF02668">
    <property type="entry name" value="TauD"/>
    <property type="match status" value="1"/>
</dbReference>
<feature type="compositionally biased region" description="Basic and acidic residues" evidence="6">
    <location>
        <begin position="69"/>
        <end position="80"/>
    </location>
</feature>
<reference evidence="8 9" key="1">
    <citation type="submission" date="2018-03" db="EMBL/GenBank/DDBJ databases">
        <title>Genomic Encyclopedia of Archaeal and Bacterial Type Strains, Phase II (KMG-II): from individual species to whole genera.</title>
        <authorList>
            <person name="Goeker M."/>
        </authorList>
    </citation>
    <scope>NUCLEOTIDE SEQUENCE [LARGE SCALE GENOMIC DNA]</scope>
    <source>
        <strain evidence="8 9">DSM 100673</strain>
    </source>
</reference>
<gene>
    <name evidence="8" type="ORF">CLV88_101590</name>
</gene>
<proteinExistence type="inferred from homology"/>
<dbReference type="RefSeq" id="WP_243403549.1">
    <property type="nucleotide sequence ID" value="NZ_PYGJ01000001.1"/>
</dbReference>
<keyword evidence="9" id="KW-1185">Reference proteome</keyword>
<keyword evidence="3 8" id="KW-0223">Dioxygenase</keyword>
<evidence type="ECO:0000259" key="7">
    <source>
        <dbReference type="Pfam" id="PF02668"/>
    </source>
</evidence>
<dbReference type="PANTHER" id="PTHR43779">
    <property type="entry name" value="DIOXYGENASE RV0097-RELATED"/>
    <property type="match status" value="1"/>
</dbReference>
<evidence type="ECO:0000256" key="2">
    <source>
        <dbReference type="ARBA" id="ARBA00022723"/>
    </source>
</evidence>
<evidence type="ECO:0000256" key="5">
    <source>
        <dbReference type="ARBA" id="ARBA00023004"/>
    </source>
</evidence>
<evidence type="ECO:0000256" key="1">
    <source>
        <dbReference type="ARBA" id="ARBA00005896"/>
    </source>
</evidence>
<evidence type="ECO:0000313" key="9">
    <source>
        <dbReference type="Proteomes" id="UP000240418"/>
    </source>
</evidence>
<dbReference type="Gene3D" id="3.60.130.10">
    <property type="entry name" value="Clavaminate synthase-like"/>
    <property type="match status" value="1"/>
</dbReference>
<dbReference type="InterPro" id="IPR003819">
    <property type="entry name" value="TauD/TfdA-like"/>
</dbReference>
<name>A0A2P8FKF2_9RHOB</name>
<organism evidence="8 9">
    <name type="scientific">Shimia abyssi</name>
    <dbReference type="NCBI Taxonomy" id="1662395"/>
    <lineage>
        <taxon>Bacteria</taxon>
        <taxon>Pseudomonadati</taxon>
        <taxon>Pseudomonadota</taxon>
        <taxon>Alphaproteobacteria</taxon>
        <taxon>Rhodobacterales</taxon>
        <taxon>Roseobacteraceae</taxon>
    </lineage>
</organism>
<dbReference type="GO" id="GO:0016706">
    <property type="term" value="F:2-oxoglutarate-dependent dioxygenase activity"/>
    <property type="evidence" value="ECO:0007669"/>
    <property type="project" value="UniProtKB-ARBA"/>
</dbReference>
<dbReference type="PANTHER" id="PTHR43779:SF3">
    <property type="entry name" value="(3R)-3-[(CARBOXYMETHYL)AMINO]FATTY ACID OXYGENASE_DECARBOXYLASE"/>
    <property type="match status" value="1"/>
</dbReference>
<feature type="region of interest" description="Disordered" evidence="6">
    <location>
        <begin position="66"/>
        <end position="98"/>
    </location>
</feature>
<dbReference type="InterPro" id="IPR051178">
    <property type="entry name" value="TfdA_dioxygenase"/>
</dbReference>
<evidence type="ECO:0000313" key="8">
    <source>
        <dbReference type="EMBL" id="PSL22165.1"/>
    </source>
</evidence>
<dbReference type="GO" id="GO:0046872">
    <property type="term" value="F:metal ion binding"/>
    <property type="evidence" value="ECO:0007669"/>
    <property type="project" value="UniProtKB-KW"/>
</dbReference>
<evidence type="ECO:0000256" key="6">
    <source>
        <dbReference type="SAM" id="MobiDB-lite"/>
    </source>
</evidence>
<comment type="similarity">
    <text evidence="1">Belongs to the TfdA dioxygenase family.</text>
</comment>
<accession>A0A2P8FKF2</accession>
<evidence type="ECO:0000256" key="3">
    <source>
        <dbReference type="ARBA" id="ARBA00022964"/>
    </source>
</evidence>
<dbReference type="InterPro" id="IPR042098">
    <property type="entry name" value="TauD-like_sf"/>
</dbReference>
<comment type="caution">
    <text evidence="8">The sequence shown here is derived from an EMBL/GenBank/DDBJ whole genome shotgun (WGS) entry which is preliminary data.</text>
</comment>
<dbReference type="SUPFAM" id="SSF51197">
    <property type="entry name" value="Clavaminate synthase-like"/>
    <property type="match status" value="1"/>
</dbReference>
<dbReference type="AlphaFoldDB" id="A0A2P8FKF2"/>
<sequence>MNDTMTSFQTSPLTDRFGVEVHDLDLSVINDTSFQQLRELFDEHSALLFRAQDLKPEAHQKLAQMFGPIEDREPEKRKPGETPPVRPVSNETADGGVTGEMDLHTLNLKANQLWHIDSTFLPNPALCNILTAKVVTEQGGETELASTRAAWAEMPDALRNRIQGRVLGHNFIRSRERVSAELARQSDFTRWEAQRWPAVWPNPVNGREGLFIASHVYEVEGMSPEDGDALLNELMAYCTQDAFVYAHKWQVGDVLIWDQRAVLHRGRPWDYSKPRTLVSICCTMRDQDGLASARAAIAQ</sequence>
<dbReference type="EMBL" id="PYGJ01000001">
    <property type="protein sequence ID" value="PSL22165.1"/>
    <property type="molecule type" value="Genomic_DNA"/>
</dbReference>
<keyword evidence="4" id="KW-0560">Oxidoreductase</keyword>
<evidence type="ECO:0000256" key="4">
    <source>
        <dbReference type="ARBA" id="ARBA00023002"/>
    </source>
</evidence>
<protein>
    <submittedName>
        <fullName evidence="8">Alpha-ketoglutarate-dependent 2,4-dichlorophenoxyacetate dioxygenase</fullName>
    </submittedName>
</protein>
<feature type="domain" description="TauD/TfdA-like" evidence="7">
    <location>
        <begin position="10"/>
        <end position="279"/>
    </location>
</feature>
<keyword evidence="2" id="KW-0479">Metal-binding</keyword>